<dbReference type="GO" id="GO:0050661">
    <property type="term" value="F:NADP binding"/>
    <property type="evidence" value="ECO:0007669"/>
    <property type="project" value="InterPro"/>
</dbReference>
<keyword evidence="2 4" id="KW-0413">Isomerase</keyword>
<comment type="function">
    <text evidence="4">Catalyzes the interconversion between ADP-D-glycero-beta-D-manno-heptose and ADP-L-glycero-beta-D-manno-heptose via an epimerization at carbon 6 of the heptose.</text>
</comment>
<comment type="domain">
    <text evidence="4">Contains a large N-terminal NADP-binding domain, and a smaller C-terminal substrate-binding domain.</text>
</comment>
<comment type="subunit">
    <text evidence="4">Homopentamer.</text>
</comment>
<feature type="binding site" evidence="4">
    <location>
        <position position="99"/>
    </location>
    <ligand>
        <name>NADP(+)</name>
        <dbReference type="ChEBI" id="CHEBI:58349"/>
    </ligand>
</feature>
<keyword evidence="3 4" id="KW-0119">Carbohydrate metabolism</keyword>
<dbReference type="HAMAP" id="MF_01601">
    <property type="entry name" value="Heptose_epimerase"/>
    <property type="match status" value="1"/>
</dbReference>
<dbReference type="PANTHER" id="PTHR43103:SF3">
    <property type="entry name" value="ADP-L-GLYCERO-D-MANNO-HEPTOSE-6-EPIMERASE"/>
    <property type="match status" value="1"/>
</dbReference>
<feature type="binding site" evidence="4">
    <location>
        <begin position="40"/>
        <end position="41"/>
    </location>
    <ligand>
        <name>NADP(+)</name>
        <dbReference type="ChEBI" id="CHEBI:58349"/>
    </ligand>
</feature>
<dbReference type="PROSITE" id="PS51257">
    <property type="entry name" value="PROKAR_LIPOPROTEIN"/>
    <property type="match status" value="1"/>
</dbReference>
<dbReference type="InterPro" id="IPR036291">
    <property type="entry name" value="NAD(P)-bd_dom_sf"/>
</dbReference>
<proteinExistence type="inferred from homology"/>
<evidence type="ECO:0000256" key="2">
    <source>
        <dbReference type="ARBA" id="ARBA00023235"/>
    </source>
</evidence>
<feature type="binding site" evidence="4">
    <location>
        <position position="62"/>
    </location>
    <ligand>
        <name>NADP(+)</name>
        <dbReference type="ChEBI" id="CHEBI:58349"/>
    </ligand>
</feature>
<name>A0A2A4YJ95_UNCAE</name>
<dbReference type="GO" id="GO:0008712">
    <property type="term" value="F:ADP-glyceromanno-heptose 6-epimerase activity"/>
    <property type="evidence" value="ECO:0007669"/>
    <property type="project" value="UniProtKB-UniRule"/>
</dbReference>
<feature type="binding site" evidence="4">
    <location>
        <position position="178"/>
    </location>
    <ligand>
        <name>NADP(+)</name>
        <dbReference type="ChEBI" id="CHEBI:58349"/>
    </ligand>
</feature>
<dbReference type="EC" id="5.1.3.20" evidence="4"/>
<feature type="binding site" evidence="4">
    <location>
        <position position="288"/>
    </location>
    <ligand>
        <name>substrate</name>
    </ligand>
</feature>
<dbReference type="Pfam" id="PF01370">
    <property type="entry name" value="Epimerase"/>
    <property type="match status" value="1"/>
</dbReference>
<evidence type="ECO:0000313" key="7">
    <source>
        <dbReference type="Proteomes" id="UP000217838"/>
    </source>
</evidence>
<feature type="domain" description="NAD-dependent epimerase/dehydratase" evidence="5">
    <location>
        <begin position="11"/>
        <end position="251"/>
    </location>
</feature>
<dbReference type="InterPro" id="IPR001509">
    <property type="entry name" value="Epimerase_deHydtase"/>
</dbReference>
<dbReference type="PANTHER" id="PTHR43103">
    <property type="entry name" value="NUCLEOSIDE-DIPHOSPHATE-SUGAR EPIMERASE"/>
    <property type="match status" value="1"/>
</dbReference>
<feature type="binding site" evidence="4">
    <location>
        <position position="47"/>
    </location>
    <ligand>
        <name>NADP(+)</name>
        <dbReference type="ChEBI" id="CHEBI:58349"/>
    </ligand>
</feature>
<keyword evidence="1 4" id="KW-0521">NADP</keyword>
<evidence type="ECO:0000256" key="4">
    <source>
        <dbReference type="HAMAP-Rule" id="MF_01601"/>
    </source>
</evidence>
<dbReference type="AlphaFoldDB" id="A0A2A4YJ95"/>
<gene>
    <name evidence="6" type="primary">rfaD</name>
    <name evidence="4" type="synonym">hldD</name>
    <name evidence="6" type="ORF">COB11_03385</name>
</gene>
<feature type="active site" description="Proton acceptor" evidence="4">
    <location>
        <position position="150"/>
    </location>
</feature>
<dbReference type="Gene3D" id="3.40.50.720">
    <property type="entry name" value="NAD(P)-binding Rossmann-like Domain"/>
    <property type="match status" value="1"/>
</dbReference>
<comment type="caution">
    <text evidence="6">The sequence shown here is derived from an EMBL/GenBank/DDBJ whole genome shotgun (WGS) entry which is preliminary data.</text>
</comment>
<feature type="active site" description="Proton acceptor" evidence="4">
    <location>
        <position position="186"/>
    </location>
</feature>
<comment type="pathway">
    <text evidence="4">Nucleotide-sugar biosynthesis; ADP-L-glycero-beta-D-manno-heptose biosynthesis; ADP-L-glycero-beta-D-manno-heptose from D-glycero-beta-D-manno-heptose 7-phosphate: step 4/4.</text>
</comment>
<dbReference type="Gene3D" id="3.90.25.10">
    <property type="entry name" value="UDP-galactose 4-epimerase, domain 1"/>
    <property type="match status" value="1"/>
</dbReference>
<dbReference type="EMBL" id="NVUU01000033">
    <property type="protein sequence ID" value="PCI94784.1"/>
    <property type="molecule type" value="Genomic_DNA"/>
</dbReference>
<feature type="binding site" evidence="4">
    <location>
        <position position="154"/>
    </location>
    <ligand>
        <name>NADP(+)</name>
        <dbReference type="ChEBI" id="CHEBI:58349"/>
    </ligand>
</feature>
<dbReference type="GO" id="GO:0097171">
    <property type="term" value="P:ADP-L-glycero-beta-D-manno-heptose biosynthetic process"/>
    <property type="evidence" value="ECO:0007669"/>
    <property type="project" value="UniProtKB-UniPathway"/>
</dbReference>
<dbReference type="UniPathway" id="UPA00356">
    <property type="reaction ID" value="UER00440"/>
</dbReference>
<feature type="binding site" evidence="4">
    <location>
        <position position="186"/>
    </location>
    <ligand>
        <name>NADP(+)</name>
        <dbReference type="ChEBI" id="CHEBI:58349"/>
    </ligand>
</feature>
<protein>
    <recommendedName>
        <fullName evidence="4">ADP-L-glycero-D-manno-heptose-6-epimerase</fullName>
        <ecNumber evidence="4">5.1.3.20</ecNumber>
    </recommendedName>
    <alternativeName>
        <fullName evidence="4">ADP-L-glycero-beta-D-manno-heptose-6-epimerase</fullName>
        <shortName evidence="4">ADP-glyceromanno-heptose 6-epimerase</shortName>
        <shortName evidence="4">ADP-hep 6-epimerase</shortName>
        <shortName evidence="4">AGME</shortName>
    </alternativeName>
</protein>
<dbReference type="CDD" id="cd05248">
    <property type="entry name" value="ADP_GME_SDR_e"/>
    <property type="match status" value="1"/>
</dbReference>
<dbReference type="Proteomes" id="UP000217838">
    <property type="component" value="Unassembled WGS sequence"/>
</dbReference>
<comment type="cofactor">
    <cofactor evidence="4">
        <name>NADP(+)</name>
        <dbReference type="ChEBI" id="CHEBI:58349"/>
    </cofactor>
    <text evidence="4">Binds 1 NADP(+) per subunit.</text>
</comment>
<feature type="binding site" evidence="4">
    <location>
        <position position="195"/>
    </location>
    <ligand>
        <name>substrate</name>
    </ligand>
</feature>
<feature type="binding site" evidence="4">
    <location>
        <position position="177"/>
    </location>
    <ligand>
        <name>substrate</name>
    </ligand>
</feature>
<feature type="binding site" evidence="4">
    <location>
        <begin position="19"/>
        <end position="20"/>
    </location>
    <ligand>
        <name>NADP(+)</name>
        <dbReference type="ChEBI" id="CHEBI:58349"/>
    </ligand>
</feature>
<feature type="binding site" evidence="4">
    <location>
        <position position="224"/>
    </location>
    <ligand>
        <name>substrate</name>
    </ligand>
</feature>
<dbReference type="NCBIfam" id="TIGR02197">
    <property type="entry name" value="heptose_epim"/>
    <property type="match status" value="1"/>
</dbReference>
<feature type="binding site" evidence="4">
    <location>
        <begin position="209"/>
        <end position="212"/>
    </location>
    <ligand>
        <name>substrate</name>
    </ligand>
</feature>
<evidence type="ECO:0000256" key="3">
    <source>
        <dbReference type="ARBA" id="ARBA00023277"/>
    </source>
</evidence>
<evidence type="ECO:0000256" key="1">
    <source>
        <dbReference type="ARBA" id="ARBA00022857"/>
    </source>
</evidence>
<dbReference type="SUPFAM" id="SSF51735">
    <property type="entry name" value="NAD(P)-binding Rossmann-fold domains"/>
    <property type="match status" value="1"/>
</dbReference>
<evidence type="ECO:0000259" key="5">
    <source>
        <dbReference type="Pfam" id="PF01370"/>
    </source>
</evidence>
<comment type="similarity">
    <text evidence="4">Belongs to the NAD(P)-dependent epimerase/dehydratase family. HldD subfamily.</text>
</comment>
<dbReference type="InterPro" id="IPR011912">
    <property type="entry name" value="Heptose_epim"/>
</dbReference>
<dbReference type="GO" id="GO:0005975">
    <property type="term" value="P:carbohydrate metabolic process"/>
    <property type="evidence" value="ECO:0007669"/>
    <property type="project" value="UniProtKB-UniRule"/>
</dbReference>
<sequence>MQTKIFDDQLIVVTGACGFIGSCVVKHLNEKGFSNILLVDDLRSGEKWKNLVGKKYADLISKHHLFDWLKGRESEIEAFIHLGACPSTVESDGDYMQENNYKFSIKLAEYALTNEHRFIYASSAATYGGSQGDFTDNHDGLDDLKPLNLYGYAKHMVDMWLKQQGALDQVVGLKYFNVFGPNEYHKGRMGSMVMHMKNSIEEEGVVRLFKSNDQEHYGDGEQKRDFIYVKDVVRITCEFLENDLTGIFNMGMGQPTTWNGLARAIFKALGKKEHIEYFDMPDDLSEHYLNYTCADMSKLINAYESKGLGKPKFHSIDEGVHDYITNYLIGNKRW</sequence>
<feature type="binding site" evidence="4">
    <location>
        <begin position="82"/>
        <end position="86"/>
    </location>
    <ligand>
        <name>NADP(+)</name>
        <dbReference type="ChEBI" id="CHEBI:58349"/>
    </ligand>
</feature>
<evidence type="ECO:0000313" key="6">
    <source>
        <dbReference type="EMBL" id="PCI94784.1"/>
    </source>
</evidence>
<reference evidence="7" key="1">
    <citation type="submission" date="2017-08" db="EMBL/GenBank/DDBJ databases">
        <title>A dynamic microbial community with high functional redundancy inhabits the cold, oxic subseafloor aquifer.</title>
        <authorList>
            <person name="Tully B.J."/>
            <person name="Wheat C.G."/>
            <person name="Glazer B.T."/>
            <person name="Huber J.A."/>
        </authorList>
    </citation>
    <scope>NUCLEOTIDE SEQUENCE [LARGE SCALE GENOMIC DNA]</scope>
</reference>
<accession>A0A2A4YJ95</accession>
<organism evidence="6 7">
    <name type="scientific">Aerophobetes bacterium</name>
    <dbReference type="NCBI Taxonomy" id="2030807"/>
    <lineage>
        <taxon>Bacteria</taxon>
        <taxon>Candidatus Aerophobota</taxon>
    </lineage>
</organism>
<comment type="catalytic activity">
    <reaction evidence="4">
        <text>ADP-D-glycero-beta-D-manno-heptose = ADP-L-glycero-beta-D-manno-heptose</text>
        <dbReference type="Rhea" id="RHEA:17577"/>
        <dbReference type="ChEBI" id="CHEBI:59967"/>
        <dbReference type="ChEBI" id="CHEBI:61506"/>
        <dbReference type="EC" id="5.1.3.20"/>
    </reaction>
</comment>
<feature type="binding site" evidence="4">
    <location>
        <position position="188"/>
    </location>
    <ligand>
        <name>substrate</name>
    </ligand>
</feature>